<dbReference type="FunFam" id="1.10.260.40:FF:000015">
    <property type="entry name" value="Endothelial differentiation-related factor 1"/>
    <property type="match status" value="1"/>
</dbReference>
<dbReference type="GO" id="GO:0005634">
    <property type="term" value="C:nucleus"/>
    <property type="evidence" value="ECO:0007669"/>
    <property type="project" value="TreeGrafter"/>
</dbReference>
<organism evidence="6 7">
    <name type="scientific">Panagrellus redivivus</name>
    <name type="common">Microworm</name>
    <dbReference type="NCBI Taxonomy" id="6233"/>
    <lineage>
        <taxon>Eukaryota</taxon>
        <taxon>Metazoa</taxon>
        <taxon>Ecdysozoa</taxon>
        <taxon>Nematoda</taxon>
        <taxon>Chromadorea</taxon>
        <taxon>Rhabditida</taxon>
        <taxon>Tylenchina</taxon>
        <taxon>Panagrolaimomorpha</taxon>
        <taxon>Panagrolaimoidea</taxon>
        <taxon>Panagrolaimidae</taxon>
        <taxon>Panagrellus</taxon>
    </lineage>
</organism>
<evidence type="ECO:0000259" key="5">
    <source>
        <dbReference type="PROSITE" id="PS50943"/>
    </source>
</evidence>
<dbReference type="Pfam" id="PF08523">
    <property type="entry name" value="MBF1"/>
    <property type="match status" value="1"/>
</dbReference>
<evidence type="ECO:0000256" key="2">
    <source>
        <dbReference type="ARBA" id="ARBA00023125"/>
    </source>
</evidence>
<dbReference type="PROSITE" id="PS50943">
    <property type="entry name" value="HTH_CROC1"/>
    <property type="match status" value="1"/>
</dbReference>
<dbReference type="CDD" id="cd00093">
    <property type="entry name" value="HTH_XRE"/>
    <property type="match status" value="1"/>
</dbReference>
<proteinExistence type="predicted"/>
<dbReference type="Proteomes" id="UP000492821">
    <property type="component" value="Unassembled WGS sequence"/>
</dbReference>
<dbReference type="PANTHER" id="PTHR10245">
    <property type="entry name" value="ENDOTHELIAL DIFFERENTIATION-RELATED FACTOR 1 MULTIPROTEIN BRIDGING FACTOR 1"/>
    <property type="match status" value="1"/>
</dbReference>
<reference evidence="7" key="2">
    <citation type="submission" date="2020-10" db="UniProtKB">
        <authorList>
            <consortium name="WormBaseParasite"/>
        </authorList>
    </citation>
    <scope>IDENTIFICATION</scope>
</reference>
<keyword evidence="1" id="KW-0805">Transcription regulation</keyword>
<dbReference type="Pfam" id="PF01381">
    <property type="entry name" value="HTH_3"/>
    <property type="match status" value="1"/>
</dbReference>
<dbReference type="SMART" id="SM00530">
    <property type="entry name" value="HTH_XRE"/>
    <property type="match status" value="1"/>
</dbReference>
<evidence type="ECO:0000256" key="4">
    <source>
        <dbReference type="SAM" id="MobiDB-lite"/>
    </source>
</evidence>
<evidence type="ECO:0000256" key="3">
    <source>
        <dbReference type="ARBA" id="ARBA00023163"/>
    </source>
</evidence>
<keyword evidence="6" id="KW-1185">Reference proteome</keyword>
<keyword evidence="3" id="KW-0804">Transcription</keyword>
<feature type="compositionally biased region" description="Basic and acidic residues" evidence="4">
    <location>
        <begin position="1"/>
        <end position="18"/>
    </location>
</feature>
<protein>
    <submittedName>
        <fullName evidence="7">HTH cro/C1-type domain-containing protein</fullName>
    </submittedName>
</protein>
<dbReference type="WBParaSite" id="Pan_g7787.t1">
    <property type="protein sequence ID" value="Pan_g7787.t1"/>
    <property type="gene ID" value="Pan_g7787"/>
</dbReference>
<dbReference type="AlphaFoldDB" id="A0A7E4W8Q2"/>
<evidence type="ECO:0000313" key="7">
    <source>
        <dbReference type="WBParaSite" id="Pan_g7787.t1"/>
    </source>
</evidence>
<dbReference type="InterPro" id="IPR013729">
    <property type="entry name" value="MBF1_N"/>
</dbReference>
<dbReference type="Gene3D" id="1.10.260.40">
    <property type="entry name" value="lambda repressor-like DNA-binding domains"/>
    <property type="match status" value="1"/>
</dbReference>
<dbReference type="PANTHER" id="PTHR10245:SF15">
    <property type="entry name" value="ENDOTHELIAL DIFFERENTIATION-RELATED FACTOR 1"/>
    <property type="match status" value="1"/>
</dbReference>
<dbReference type="InterPro" id="IPR001387">
    <property type="entry name" value="Cro/C1-type_HTH"/>
</dbReference>
<sequence length="159" mass="17366">MSKMGRMESDSHADEVTVLRKSGPPIRTVHKESDLVRAANRGDTIETNKKFGAGHNIHQAGGVSAVKLDNETEELHHDRVPLSLGRTIQQARQAKEITQKDLATKINERIQVVQEFENGKALPNAQVLGKMERILGVKLRGKEIGKPLGAAPAKPAAKK</sequence>
<dbReference type="SUPFAM" id="SSF47413">
    <property type="entry name" value="lambda repressor-like DNA-binding domains"/>
    <property type="match status" value="1"/>
</dbReference>
<keyword evidence="2" id="KW-0238">DNA-binding</keyword>
<name>A0A7E4W8Q2_PANRE</name>
<reference evidence="6" key="1">
    <citation type="journal article" date="2013" name="Genetics">
        <title>The draft genome and transcriptome of Panagrellus redivivus are shaped by the harsh demands of a free-living lifestyle.</title>
        <authorList>
            <person name="Srinivasan J."/>
            <person name="Dillman A.R."/>
            <person name="Macchietto M.G."/>
            <person name="Heikkinen L."/>
            <person name="Lakso M."/>
            <person name="Fracchia K.M."/>
            <person name="Antoshechkin I."/>
            <person name="Mortazavi A."/>
            <person name="Wong G."/>
            <person name="Sternberg P.W."/>
        </authorList>
    </citation>
    <scope>NUCLEOTIDE SEQUENCE [LARGE SCALE GENOMIC DNA]</scope>
    <source>
        <strain evidence="6">MT8872</strain>
    </source>
</reference>
<evidence type="ECO:0000256" key="1">
    <source>
        <dbReference type="ARBA" id="ARBA00023015"/>
    </source>
</evidence>
<dbReference type="InterPro" id="IPR010982">
    <property type="entry name" value="Lambda_DNA-bd_dom_sf"/>
</dbReference>
<dbReference type="GO" id="GO:0003677">
    <property type="term" value="F:DNA binding"/>
    <property type="evidence" value="ECO:0007669"/>
    <property type="project" value="UniProtKB-KW"/>
</dbReference>
<feature type="region of interest" description="Disordered" evidence="4">
    <location>
        <begin position="1"/>
        <end position="41"/>
    </location>
</feature>
<accession>A0A7E4W8Q2</accession>
<feature type="domain" description="HTH cro/C1-type" evidence="5">
    <location>
        <begin position="88"/>
        <end position="142"/>
    </location>
</feature>
<evidence type="ECO:0000313" key="6">
    <source>
        <dbReference type="Proteomes" id="UP000492821"/>
    </source>
</evidence>